<evidence type="ECO:0000313" key="1">
    <source>
        <dbReference type="EMBL" id="OMJ86516.1"/>
    </source>
</evidence>
<dbReference type="EMBL" id="MPUH01000203">
    <property type="protein sequence ID" value="OMJ86516.1"/>
    <property type="molecule type" value="Genomic_DNA"/>
</dbReference>
<reference evidence="1 2" key="1">
    <citation type="submission" date="2016-11" db="EMBL/GenBank/DDBJ databases">
        <title>The macronuclear genome of Stentor coeruleus: a giant cell with tiny introns.</title>
        <authorList>
            <person name="Slabodnick M."/>
            <person name="Ruby J.G."/>
            <person name="Reiff S.B."/>
            <person name="Swart E.C."/>
            <person name="Gosai S."/>
            <person name="Prabakaran S."/>
            <person name="Witkowska E."/>
            <person name="Larue G.E."/>
            <person name="Fisher S."/>
            <person name="Freeman R.M."/>
            <person name="Gunawardena J."/>
            <person name="Chu W."/>
            <person name="Stover N.A."/>
            <person name="Gregory B.D."/>
            <person name="Nowacki M."/>
            <person name="Derisi J."/>
            <person name="Roy S.W."/>
            <person name="Marshall W.F."/>
            <person name="Sood P."/>
        </authorList>
    </citation>
    <scope>NUCLEOTIDE SEQUENCE [LARGE SCALE GENOMIC DNA]</scope>
    <source>
        <strain evidence="1">WM001</strain>
    </source>
</reference>
<keyword evidence="2" id="KW-1185">Reference proteome</keyword>
<gene>
    <name evidence="1" type="ORF">SteCoe_11928</name>
</gene>
<organism evidence="1 2">
    <name type="scientific">Stentor coeruleus</name>
    <dbReference type="NCBI Taxonomy" id="5963"/>
    <lineage>
        <taxon>Eukaryota</taxon>
        <taxon>Sar</taxon>
        <taxon>Alveolata</taxon>
        <taxon>Ciliophora</taxon>
        <taxon>Postciliodesmatophora</taxon>
        <taxon>Heterotrichea</taxon>
        <taxon>Heterotrichida</taxon>
        <taxon>Stentoridae</taxon>
        <taxon>Stentor</taxon>
    </lineage>
</organism>
<dbReference type="AlphaFoldDB" id="A0A1R2CBZ8"/>
<evidence type="ECO:0000313" key="2">
    <source>
        <dbReference type="Proteomes" id="UP000187209"/>
    </source>
</evidence>
<comment type="caution">
    <text evidence="1">The sequence shown here is derived from an EMBL/GenBank/DDBJ whole genome shotgun (WGS) entry which is preliminary data.</text>
</comment>
<name>A0A1R2CBZ8_9CILI</name>
<accession>A0A1R2CBZ8</accession>
<proteinExistence type="predicted"/>
<protein>
    <submittedName>
        <fullName evidence="1">Uncharacterized protein</fullName>
    </submittedName>
</protein>
<dbReference type="Proteomes" id="UP000187209">
    <property type="component" value="Unassembled WGS sequence"/>
</dbReference>
<sequence>MENKVYKFSRIIKRKHEESITKIISKKILPELKIKNQKTNKIKSILGNYGNVYSPYTLKKKASLGSQQTSLTPKLRIVSSNMIHYNRGSSVPYKMRIPPAQKVSIRYMCKDFEDVEQVNIMKTPDDSLNSTKNRGFFREPLPMSKDLLKESYEIEQYLR</sequence>